<evidence type="ECO:0000313" key="3">
    <source>
        <dbReference type="EMBL" id="SVA55737.1"/>
    </source>
</evidence>
<dbReference type="GO" id="GO:0016747">
    <property type="term" value="F:acyltransferase activity, transferring groups other than amino-acyl groups"/>
    <property type="evidence" value="ECO:0007669"/>
    <property type="project" value="InterPro"/>
</dbReference>
<organism evidence="3">
    <name type="scientific">marine metagenome</name>
    <dbReference type="NCBI Taxonomy" id="408172"/>
    <lineage>
        <taxon>unclassified sequences</taxon>
        <taxon>metagenomes</taxon>
        <taxon>ecological metagenomes</taxon>
    </lineage>
</organism>
<dbReference type="Pfam" id="PF01757">
    <property type="entry name" value="Acyl_transf_3"/>
    <property type="match status" value="1"/>
</dbReference>
<evidence type="ECO:0000259" key="2">
    <source>
        <dbReference type="Pfam" id="PF01757"/>
    </source>
</evidence>
<sequence>MSEVTRPRIRYMPGLDGARGLWVVLGPLLYHARPESVPGGPSIVPGGILSLDLFFVLSSFLIMTIALREWDEAGRIDLKGYAGRRARRLLPAILVALVGLTAYLVVFGRPEQTDRWTGAIFSALTYSANWHEIAADISYFEHYRTPSPLKHIWSFSIEEQFYVFAPLFLIVGLGLLRRSERLLLAVAVLGAGASAWWMAVLHEPGTDPSRVYFGTDTRAQALFVGIVLALSARMVGPPETERGQRFVALAAYPATAFHLWAVLYVSQHDDWMFERGGFLLVASVSAVIIYGLSVPAPWSPLHRFMASGPLRFLGRISYGLYLYHWPVYMLVTGDRLGRLLPGVDRVSGLWLLAVHLAITVALASLSFYVVERPFQARRFPLVGRPATALSGTVAAGVATVVILCGLLWVNTRPSTAEGGFETAGGVCAEQGLLPPPGDGRVRVLVVGDSVSVQVAEGLCAWSLDNPGRMVVMNEAHLGCVVGRYGQKRVPEGIEGPVGDLCSAWNEAVPAHVMLERDVVSWPTAVELFRPDVVLGHITPWDVTDRLVPSLGKEWVWVGVPAYDDYISSEYRLASQVLGSGGAHVYWLEGTHLRRAITPQNHPDRIDRLNELVAGATVDLEGVSVVPYREVIGEVGSDRERRMRDDGVHLTADGLVEVAEWLIGEVFIETR</sequence>
<keyword evidence="1" id="KW-0812">Transmembrane</keyword>
<dbReference type="InterPro" id="IPR002656">
    <property type="entry name" value="Acyl_transf_3_dom"/>
</dbReference>
<dbReference type="AlphaFoldDB" id="A0A381WV04"/>
<accession>A0A381WV04</accession>
<keyword evidence="1" id="KW-0472">Membrane</keyword>
<protein>
    <recommendedName>
        <fullName evidence="2">Acyltransferase 3 domain-containing protein</fullName>
    </recommendedName>
</protein>
<dbReference type="PANTHER" id="PTHR23028:SF53">
    <property type="entry name" value="ACYL_TRANSF_3 DOMAIN-CONTAINING PROTEIN"/>
    <property type="match status" value="1"/>
</dbReference>
<dbReference type="GO" id="GO:0016020">
    <property type="term" value="C:membrane"/>
    <property type="evidence" value="ECO:0007669"/>
    <property type="project" value="TreeGrafter"/>
</dbReference>
<dbReference type="GO" id="GO:0009103">
    <property type="term" value="P:lipopolysaccharide biosynthetic process"/>
    <property type="evidence" value="ECO:0007669"/>
    <property type="project" value="TreeGrafter"/>
</dbReference>
<feature type="transmembrane region" description="Helical" evidence="1">
    <location>
        <begin position="310"/>
        <end position="328"/>
    </location>
</feature>
<name>A0A381WV04_9ZZZZ</name>
<evidence type="ECO:0000256" key="1">
    <source>
        <dbReference type="SAM" id="Phobius"/>
    </source>
</evidence>
<feature type="transmembrane region" description="Helical" evidence="1">
    <location>
        <begin position="88"/>
        <end position="106"/>
    </location>
</feature>
<dbReference type="PANTHER" id="PTHR23028">
    <property type="entry name" value="ACETYLTRANSFERASE"/>
    <property type="match status" value="1"/>
</dbReference>
<dbReference type="EMBL" id="UINC01012814">
    <property type="protein sequence ID" value="SVA55737.1"/>
    <property type="molecule type" value="Genomic_DNA"/>
</dbReference>
<proteinExistence type="predicted"/>
<feature type="transmembrane region" description="Helical" evidence="1">
    <location>
        <begin position="382"/>
        <end position="409"/>
    </location>
</feature>
<feature type="transmembrane region" description="Helical" evidence="1">
    <location>
        <begin position="247"/>
        <end position="266"/>
    </location>
</feature>
<gene>
    <name evidence="3" type="ORF">METZ01_LOCUS108591</name>
</gene>
<feature type="transmembrane region" description="Helical" evidence="1">
    <location>
        <begin position="182"/>
        <end position="199"/>
    </location>
</feature>
<feature type="transmembrane region" description="Helical" evidence="1">
    <location>
        <begin position="219"/>
        <end position="235"/>
    </location>
</feature>
<feature type="transmembrane region" description="Helical" evidence="1">
    <location>
        <begin position="278"/>
        <end position="298"/>
    </location>
</feature>
<keyword evidence="1" id="KW-1133">Transmembrane helix</keyword>
<feature type="transmembrane region" description="Helical" evidence="1">
    <location>
        <begin position="348"/>
        <end position="370"/>
    </location>
</feature>
<feature type="transmembrane region" description="Helical" evidence="1">
    <location>
        <begin position="152"/>
        <end position="175"/>
    </location>
</feature>
<dbReference type="InterPro" id="IPR050879">
    <property type="entry name" value="Acyltransferase_3"/>
</dbReference>
<dbReference type="SUPFAM" id="SSF52266">
    <property type="entry name" value="SGNH hydrolase"/>
    <property type="match status" value="1"/>
</dbReference>
<reference evidence="3" key="1">
    <citation type="submission" date="2018-05" db="EMBL/GenBank/DDBJ databases">
        <authorList>
            <person name="Lanie J.A."/>
            <person name="Ng W.-L."/>
            <person name="Kazmierczak K.M."/>
            <person name="Andrzejewski T.M."/>
            <person name="Davidsen T.M."/>
            <person name="Wayne K.J."/>
            <person name="Tettelin H."/>
            <person name="Glass J.I."/>
            <person name="Rusch D."/>
            <person name="Podicherti R."/>
            <person name="Tsui H.-C.T."/>
            <person name="Winkler M.E."/>
        </authorList>
    </citation>
    <scope>NUCLEOTIDE SEQUENCE</scope>
</reference>
<feature type="domain" description="Acyltransferase 3" evidence="2">
    <location>
        <begin position="14"/>
        <end position="364"/>
    </location>
</feature>